<dbReference type="Proteomes" id="UP000011535">
    <property type="component" value="Unassembled WGS sequence"/>
</dbReference>
<reference evidence="1 2" key="1">
    <citation type="journal article" date="2014" name="PLoS Genet.">
        <title>Phylogenetically driven sequencing of extremely halophilic archaea reveals strategies for static and dynamic osmo-response.</title>
        <authorList>
            <person name="Becker E.A."/>
            <person name="Seitzer P.M."/>
            <person name="Tritt A."/>
            <person name="Larsen D."/>
            <person name="Krusor M."/>
            <person name="Yao A.I."/>
            <person name="Wu D."/>
            <person name="Madern D."/>
            <person name="Eisen J.A."/>
            <person name="Darling A.E."/>
            <person name="Facciotti M.T."/>
        </authorList>
    </citation>
    <scope>NUCLEOTIDE SEQUENCE [LARGE SCALE GENOMIC DNA]</scope>
    <source>
        <strain evidence="2">DSM 14919 / CCM 7023 / CIP 107410 / JCM 9276 / NCIMB 13854 / Aa 2.2</strain>
    </source>
</reference>
<dbReference type="GO" id="GO:0051301">
    <property type="term" value="P:cell division"/>
    <property type="evidence" value="ECO:0007669"/>
    <property type="project" value="UniProtKB-KW"/>
</dbReference>
<accession>M0GHR3</accession>
<gene>
    <name evidence="1" type="ORF">C456_15345</name>
</gene>
<dbReference type="AlphaFoldDB" id="M0GHR3"/>
<comment type="caution">
    <text evidence="1">The sequence shown here is derived from an EMBL/GenBank/DDBJ whole genome shotgun (WGS) entry which is preliminary data.</text>
</comment>
<evidence type="ECO:0000313" key="1">
    <source>
        <dbReference type="EMBL" id="ELZ71062.1"/>
    </source>
</evidence>
<sequence>LDVRDGDGREVAERFKSAVVPERI</sequence>
<proteinExistence type="predicted"/>
<dbReference type="EMBL" id="AOLH01000024">
    <property type="protein sequence ID" value="ELZ71062.1"/>
    <property type="molecule type" value="Genomic_DNA"/>
</dbReference>
<keyword evidence="1" id="KW-0132">Cell division</keyword>
<organism evidence="1 2">
    <name type="scientific">Haloferax lucentense (strain DSM 14919 / JCM 9276 / NCIMB 13854 / Aa 2.2)</name>
    <name type="common">Haloferax alicantei</name>
    <dbReference type="NCBI Taxonomy" id="1230452"/>
    <lineage>
        <taxon>Archaea</taxon>
        <taxon>Methanobacteriati</taxon>
        <taxon>Methanobacteriota</taxon>
        <taxon>Stenosarchaea group</taxon>
        <taxon>Halobacteria</taxon>
        <taxon>Halobacteriales</taxon>
        <taxon>Haloferacaceae</taxon>
        <taxon>Haloferax</taxon>
    </lineage>
</organism>
<keyword evidence="1" id="KW-0131">Cell cycle</keyword>
<protein>
    <submittedName>
        <fullName evidence="1">Cell division inhibitor</fullName>
    </submittedName>
</protein>
<name>M0GHR3_HALL2</name>
<feature type="non-terminal residue" evidence="1">
    <location>
        <position position="1"/>
    </location>
</feature>
<evidence type="ECO:0000313" key="2">
    <source>
        <dbReference type="Proteomes" id="UP000011535"/>
    </source>
</evidence>